<dbReference type="EMBL" id="BLKM01000905">
    <property type="protein sequence ID" value="GFG39516.1"/>
    <property type="molecule type" value="Genomic_DNA"/>
</dbReference>
<dbReference type="InterPro" id="IPR019412">
    <property type="entry name" value="IML2/TPR_39"/>
</dbReference>
<evidence type="ECO:0008006" key="3">
    <source>
        <dbReference type="Google" id="ProtNLM"/>
    </source>
</evidence>
<name>A0A6L2Q459_COPFO</name>
<proteinExistence type="predicted"/>
<dbReference type="InterPro" id="IPR011990">
    <property type="entry name" value="TPR-like_helical_dom_sf"/>
</dbReference>
<dbReference type="PANTHER" id="PTHR31859:SF9">
    <property type="entry name" value="TETRATRICOPEPTIDE REPEAT PROTEIN 39B"/>
    <property type="match status" value="1"/>
</dbReference>
<dbReference type="Pfam" id="PF10300">
    <property type="entry name" value="Iml2-TPR_39"/>
    <property type="match status" value="1"/>
</dbReference>
<organism evidence="1 2">
    <name type="scientific">Coptotermes formosanus</name>
    <name type="common">Formosan subterranean termite</name>
    <dbReference type="NCBI Taxonomy" id="36987"/>
    <lineage>
        <taxon>Eukaryota</taxon>
        <taxon>Metazoa</taxon>
        <taxon>Ecdysozoa</taxon>
        <taxon>Arthropoda</taxon>
        <taxon>Hexapoda</taxon>
        <taxon>Insecta</taxon>
        <taxon>Pterygota</taxon>
        <taxon>Neoptera</taxon>
        <taxon>Polyneoptera</taxon>
        <taxon>Dictyoptera</taxon>
        <taxon>Blattodea</taxon>
        <taxon>Blattoidea</taxon>
        <taxon>Termitoidae</taxon>
        <taxon>Rhinotermitidae</taxon>
        <taxon>Coptotermes</taxon>
    </lineage>
</organism>
<dbReference type="InParanoid" id="A0A6L2Q459"/>
<dbReference type="AlphaFoldDB" id="A0A6L2Q459"/>
<protein>
    <recommendedName>
        <fullName evidence="3">Tetratricopeptide repeat protein 39B</fullName>
    </recommendedName>
</protein>
<sequence length="653" mass="75987">MDLQTSVDEAKIAVHYFFNNKFIDAKELLLPWADSSMYHSLGNSVFAFLEAMLTFEQQHIEAASEALKQCITVCNRYRKRNTISESLGKMVKKTNYDLYSPGKFYNITYTKEIHAELCYAEALLLKSMLTFVEDETLVSFIKAGLKIRSCFNSYKECMNILNQRNWGDESHKVHFESGVRMGIGAFNLMISLLPARVIKLLEFIGFSGSKEVGLRELETGYRLQHSVRQILCVMTLLGYHLMVVYVLSHTDGDLEICDEILRSQLQLYPEGVWFLFFKGRLEFMKANIDDAINWYIKSWKSQNIWPQYHHICFWELMWTNSVKQEWREASMYADRLLQESRWSRTIYSYQKAAMLCMLGDDLSLDEETEIQNLMRDAPQWKQRIAGKSLPMEKFVVKKTERFFAQKKMLVLPAVELMYLWNLFKVLGRKRELIQNVFKTIEKALAKLDAQKKHQEFDADNHALVLLLKGASLRQMQSPLQAEECLNTVLLLEKKIKEDLYLIPYTLVELALLFWDQGNTAKASQLLEDAKKNYTGYSLESRLHFKIHSLQTELSEERKLSSDGIVTESTSLRRNFTELGVVISYHMPAISVPPFTLFCQFYYFPLFVWCELLNKCHYVCLHEREEVMSLDMKLEIISKTGASEGALAVGCIWI</sequence>
<dbReference type="SUPFAM" id="SSF48452">
    <property type="entry name" value="TPR-like"/>
    <property type="match status" value="1"/>
</dbReference>
<reference evidence="2" key="1">
    <citation type="submission" date="2020-01" db="EMBL/GenBank/DDBJ databases">
        <title>Draft genome sequence of the Termite Coptotermes fromosanus.</title>
        <authorList>
            <person name="Itakura S."/>
            <person name="Yosikawa Y."/>
            <person name="Umezawa K."/>
        </authorList>
    </citation>
    <scope>NUCLEOTIDE SEQUENCE [LARGE SCALE GENOMIC DNA]</scope>
</reference>
<accession>A0A6L2Q459</accession>
<gene>
    <name evidence="1" type="ORF">Cfor_00511</name>
</gene>
<dbReference type="Proteomes" id="UP000502823">
    <property type="component" value="Unassembled WGS sequence"/>
</dbReference>
<evidence type="ECO:0000313" key="1">
    <source>
        <dbReference type="EMBL" id="GFG39516.1"/>
    </source>
</evidence>
<dbReference type="PANTHER" id="PTHR31859">
    <property type="entry name" value="TETRATRICOPEPTIDE REPEAT PROTEIN 39 FAMILY MEMBER"/>
    <property type="match status" value="1"/>
</dbReference>
<evidence type="ECO:0000313" key="2">
    <source>
        <dbReference type="Proteomes" id="UP000502823"/>
    </source>
</evidence>
<keyword evidence="2" id="KW-1185">Reference proteome</keyword>
<dbReference type="Gene3D" id="1.25.40.10">
    <property type="entry name" value="Tetratricopeptide repeat domain"/>
    <property type="match status" value="1"/>
</dbReference>
<comment type="caution">
    <text evidence="1">The sequence shown here is derived from an EMBL/GenBank/DDBJ whole genome shotgun (WGS) entry which is preliminary data.</text>
</comment>
<dbReference type="OrthoDB" id="43460at2759"/>